<dbReference type="Proteomes" id="UP000198917">
    <property type="component" value="Unassembled WGS sequence"/>
</dbReference>
<comment type="caution">
    <text evidence="1">The sequence shown here is derived from an EMBL/GenBank/DDBJ whole genome shotgun (WGS) entry which is preliminary data.</text>
</comment>
<name>A0A7Z7BSE4_9HYPH</name>
<sequence length="103" mass="11081">MIADVAAWIFTLFVVDPFQAEMKSALERANLPVEVVQQSRECLATQVPRLLERAGNEPGWAVATAVGISIGWTPPERLLDATDPTCGTLRGLMASENSPEAEG</sequence>
<accession>A0A7Z7BSE4</accession>
<reference evidence="1 2" key="1">
    <citation type="submission" date="2016-10" db="EMBL/GenBank/DDBJ databases">
        <authorList>
            <person name="Varghese N."/>
            <person name="Submissions S."/>
        </authorList>
    </citation>
    <scope>NUCLEOTIDE SEQUENCE [LARGE SCALE GENOMIC DNA]</scope>
    <source>
        <strain evidence="1 2">PDC82</strain>
    </source>
</reference>
<evidence type="ECO:0000313" key="2">
    <source>
        <dbReference type="Proteomes" id="UP000198917"/>
    </source>
</evidence>
<gene>
    <name evidence="1" type="ORF">SAMN05428983_4949</name>
</gene>
<dbReference type="AlphaFoldDB" id="A0A7Z7BSE4"/>
<dbReference type="RefSeq" id="WP_092735161.1">
    <property type="nucleotide sequence ID" value="NZ_CP033024.1"/>
</dbReference>
<proteinExistence type="predicted"/>
<evidence type="ECO:0000313" key="1">
    <source>
        <dbReference type="EMBL" id="SDK44578.1"/>
    </source>
</evidence>
<organism evidence="1 2">
    <name type="scientific">Agrobacterium fabrum</name>
    <dbReference type="NCBI Taxonomy" id="1176649"/>
    <lineage>
        <taxon>Bacteria</taxon>
        <taxon>Pseudomonadati</taxon>
        <taxon>Pseudomonadota</taxon>
        <taxon>Alphaproteobacteria</taxon>
        <taxon>Hyphomicrobiales</taxon>
        <taxon>Rhizobiaceae</taxon>
        <taxon>Rhizobium/Agrobacterium group</taxon>
        <taxon>Agrobacterium</taxon>
        <taxon>Agrobacterium tumefaciens complex</taxon>
    </lineage>
</organism>
<protein>
    <submittedName>
        <fullName evidence="1">Uncharacterized protein</fullName>
    </submittedName>
</protein>
<dbReference type="EMBL" id="FNEW01000009">
    <property type="protein sequence ID" value="SDK44578.1"/>
    <property type="molecule type" value="Genomic_DNA"/>
</dbReference>